<dbReference type="Proteomes" id="UP001055429">
    <property type="component" value="Chromosome"/>
</dbReference>
<keyword evidence="4" id="KW-0732">Signal</keyword>
<evidence type="ECO:0000256" key="2">
    <source>
        <dbReference type="ARBA" id="ARBA00022963"/>
    </source>
</evidence>
<evidence type="ECO:0000256" key="3">
    <source>
        <dbReference type="ARBA" id="ARBA00023098"/>
    </source>
</evidence>
<dbReference type="GO" id="GO:0016787">
    <property type="term" value="F:hydrolase activity"/>
    <property type="evidence" value="ECO:0007669"/>
    <property type="project" value="UniProtKB-KW"/>
</dbReference>
<dbReference type="InterPro" id="IPR029058">
    <property type="entry name" value="AB_hydrolase_fold"/>
</dbReference>
<proteinExistence type="predicted"/>
<keyword evidence="1 6" id="KW-0378">Hydrolase</keyword>
<organism evidence="6 7">
    <name type="scientific">Brevundimonas albigilva</name>
    <dbReference type="NCBI Taxonomy" id="1312364"/>
    <lineage>
        <taxon>Bacteria</taxon>
        <taxon>Pseudomonadati</taxon>
        <taxon>Pseudomonadota</taxon>
        <taxon>Alphaproteobacteria</taxon>
        <taxon>Caulobacterales</taxon>
        <taxon>Caulobacteraceae</taxon>
        <taxon>Brevundimonas</taxon>
    </lineage>
</organism>
<keyword evidence="2" id="KW-0442">Lipid degradation</keyword>
<dbReference type="InterPro" id="IPR022742">
    <property type="entry name" value="Hydrolase_4"/>
</dbReference>
<dbReference type="EMBL" id="CP097649">
    <property type="protein sequence ID" value="URI16652.1"/>
    <property type="molecule type" value="Genomic_DNA"/>
</dbReference>
<gene>
    <name evidence="6" type="ORF">M8231_06680</name>
</gene>
<protein>
    <submittedName>
        <fullName evidence="6">Alpha/beta fold hydrolase</fullName>
    </submittedName>
</protein>
<dbReference type="Gene3D" id="3.40.50.1820">
    <property type="entry name" value="alpha/beta hydrolase"/>
    <property type="match status" value="1"/>
</dbReference>
<feature type="chain" id="PRO_5046564887" evidence="4">
    <location>
        <begin position="23"/>
        <end position="283"/>
    </location>
</feature>
<name>A0ABY4SPH1_9CAUL</name>
<accession>A0ABY4SPH1</accession>
<dbReference type="PANTHER" id="PTHR10272:SF0">
    <property type="entry name" value="PLATELET-ACTIVATING FACTOR ACETYLHYDROLASE"/>
    <property type="match status" value="1"/>
</dbReference>
<evidence type="ECO:0000256" key="4">
    <source>
        <dbReference type="SAM" id="SignalP"/>
    </source>
</evidence>
<dbReference type="PANTHER" id="PTHR10272">
    <property type="entry name" value="PLATELET-ACTIVATING FACTOR ACETYLHYDROLASE"/>
    <property type="match status" value="1"/>
</dbReference>
<dbReference type="SUPFAM" id="SSF53474">
    <property type="entry name" value="alpha/beta-Hydrolases"/>
    <property type="match status" value="1"/>
</dbReference>
<sequence length="283" mass="29360">MIVRAVLASLALLSAPVTPALAFSPSGAEAAAVASTRQTLTTPDGRVVPLSTWTAPDERGVVVFSHGFGGAPEAYQRLLSAWAAHGFTVIAPLHVDSQQHPDRSANGQVALTTRLEDLALTRAVAEREHLGKPLVVAGHSFGSLMSLIAGGATTILGPQGDPAVKGVIALSSPGPIPVVVTPETYRTLAAPLLVVTGDQDIVPGYADDWRDHRLPFDTAPEGDKTLIVIAGGGHQTPATAEGEQFDLLVRATEDFLDAYALGDAEAKGRLDALSAPGVTVEHR</sequence>
<feature type="domain" description="Serine aminopeptidase S33" evidence="5">
    <location>
        <begin position="58"/>
        <end position="155"/>
    </location>
</feature>
<dbReference type="RefSeq" id="WP_249750674.1">
    <property type="nucleotide sequence ID" value="NZ_CP097298.1"/>
</dbReference>
<feature type="signal peptide" evidence="4">
    <location>
        <begin position="1"/>
        <end position="22"/>
    </location>
</feature>
<reference evidence="6" key="1">
    <citation type="submission" date="2022-05" db="EMBL/GenBank/DDBJ databases">
        <title>Brevundimonas albigilva TT17 genome sequence.</title>
        <authorList>
            <person name="Lee K."/>
            <person name="Son H."/>
        </authorList>
    </citation>
    <scope>NUCLEOTIDE SEQUENCE</scope>
    <source>
        <strain evidence="6">TT17</strain>
    </source>
</reference>
<dbReference type="Pfam" id="PF12146">
    <property type="entry name" value="Hydrolase_4"/>
    <property type="match status" value="1"/>
</dbReference>
<evidence type="ECO:0000313" key="7">
    <source>
        <dbReference type="Proteomes" id="UP001055429"/>
    </source>
</evidence>
<keyword evidence="7" id="KW-1185">Reference proteome</keyword>
<keyword evidence="3" id="KW-0443">Lipid metabolism</keyword>
<evidence type="ECO:0000256" key="1">
    <source>
        <dbReference type="ARBA" id="ARBA00022801"/>
    </source>
</evidence>
<evidence type="ECO:0000259" key="5">
    <source>
        <dbReference type="Pfam" id="PF12146"/>
    </source>
</evidence>
<evidence type="ECO:0000313" key="6">
    <source>
        <dbReference type="EMBL" id="URI16652.1"/>
    </source>
</evidence>